<dbReference type="InterPro" id="IPR042241">
    <property type="entry name" value="GCP_C_sf"/>
</dbReference>
<dbReference type="GO" id="GO:0051321">
    <property type="term" value="P:meiotic cell cycle"/>
    <property type="evidence" value="ECO:0000318"/>
    <property type="project" value="GO_Central"/>
</dbReference>
<evidence type="ECO:0000256" key="3">
    <source>
        <dbReference type="ARBA" id="ARBA00022490"/>
    </source>
</evidence>
<evidence type="ECO:0000313" key="9">
    <source>
        <dbReference type="EMBL" id="OAY52066.1"/>
    </source>
</evidence>
<keyword evidence="3" id="KW-0963">Cytoplasm</keyword>
<dbReference type="GO" id="GO:0007020">
    <property type="term" value="P:microtubule nucleation"/>
    <property type="evidence" value="ECO:0000318"/>
    <property type="project" value="GO_Central"/>
</dbReference>
<gene>
    <name evidence="9" type="ORF">MANES_04G054800v8</name>
</gene>
<feature type="compositionally biased region" description="Polar residues" evidence="6">
    <location>
        <begin position="755"/>
        <end position="766"/>
    </location>
</feature>
<feature type="domain" description="Gamma tubulin complex component protein N-terminal" evidence="8">
    <location>
        <begin position="67"/>
        <end position="402"/>
    </location>
</feature>
<evidence type="ECO:0000313" key="10">
    <source>
        <dbReference type="Proteomes" id="UP000091857"/>
    </source>
</evidence>
<evidence type="ECO:0000259" key="8">
    <source>
        <dbReference type="Pfam" id="PF17681"/>
    </source>
</evidence>
<dbReference type="Gramene" id="Manes.04G054800.1.v8.1">
    <property type="protein sequence ID" value="Manes.04G054800.1.v8.1.CDS"/>
    <property type="gene ID" value="Manes.04G054800.v8.1"/>
</dbReference>
<protein>
    <recommendedName>
        <fullName evidence="11">Gamma-tubulin complex component</fullName>
    </recommendedName>
</protein>
<evidence type="ECO:0008006" key="11">
    <source>
        <dbReference type="Google" id="ProtNLM"/>
    </source>
</evidence>
<evidence type="ECO:0000256" key="5">
    <source>
        <dbReference type="ARBA" id="ARBA00023212"/>
    </source>
</evidence>
<dbReference type="GO" id="GO:0000278">
    <property type="term" value="P:mitotic cell cycle"/>
    <property type="evidence" value="ECO:0000318"/>
    <property type="project" value="GO_Central"/>
</dbReference>
<sequence>MAVDTNFASLFDNLKVEDPWLPPTTWESIPSQNGARLSSPRPYHSSPPQPPLHRPSSVSEASLVRLALNALQGMQSALLSIQKLSAAFCSDPADRSNHQISSLWNRSSSTHALGKILNSIGCLGSLVFLLRKFVDNFSHINVDVHSSGNRHEHPEAVYESQNDSNIHEGERLSYSLVNQAFAVAVGKVLEGYIRALNTLYASARLRHPSKIFDVALQESYEEACLTSIVHSKVTLLEVYTHTNELRTQIEALGNICNLHNIAHSFSLTSLEDLTAKAALEISNFYRGGHLLTYLYMQLQVADPAHHALLKFLFLRSSEPYCEFIRSWIFKAEISDPYKEFVVEYVDDPPPDLHCNVGIPFDFPLASIRDGVAVPCFLKDFLIPIIRAGQQLQVLKKLLELCNYTGPGDYTYEDFLPICSGYLSDDLFCISPMIFTKGNLEAMVTARNNYYRKMLEKLGNLLTKLDFRYQQVVPHVAAPIFLDNSGGSLKSEVSFALNDRLIVPPTTDKRGSNVAADRTGSNETDTRDEFCWLDTPEPDASDCSSLSGSEELVDAEQLSECPNSLVGQDQRYLSSLRFSISCSIDNDMSHDMKSNSPADGLKNYALSHFVQSYHKEKTSSHIFVPPGYRFYWRSHQCKLALELNEGDTESMNEGLPYFSKITSMIDEPLGENQLANGCHISNSSVLQPWKDNYHSNFFSRNPMLSKYSFFHSTDKPGRKCSSGYAQSLPCFDFSAVEIPFKLSVERLAHSSRQEFESQLPSPDPTTKSQDKNEQEYGGDGFLTNKGRTSWPCSPLDLKAQGQEGHISTKLIGGRNWESLLNNYSFTKKESVLEHKEGLLPLFEIPLDIVIDKCLLQEILLQYKYVSKLAIKLLEGFDLYEHFLALRRYYFMEVADWTDLFISSLWHHKWCALEANQRVSVIQGFLELSIQRSSCERDPNKDRLYVYMKRNSAMPLSISAMGVHSFDFLGLGYQVDWPVSIVLTPTALKIYADIFNFLIQVKLAVFSLTDVWSSLKDLIHFISKMSRSATRQREMNQFNMFIKMRHQVNHFISTLQQYVQSQLSHISWCRFLHNLKYKVKDMMDLESVHMEYLTDSLNICFLSDETRPVASIIESILQCALDLRSCLTCSMWDVGLDQEDSLGKLSRINMSQVLDVKQKFDKNLKELHLCYLKSPRHGKFGLSCFWGYLNYNEYYTER</sequence>
<dbReference type="Gene3D" id="1.20.120.1900">
    <property type="entry name" value="Gamma-tubulin complex, C-terminal domain"/>
    <property type="match status" value="1"/>
</dbReference>
<dbReference type="PANTHER" id="PTHR19302">
    <property type="entry name" value="GAMMA TUBULIN COMPLEX PROTEIN"/>
    <property type="match status" value="1"/>
</dbReference>
<proteinExistence type="inferred from homology"/>
<comment type="subcellular location">
    <subcellularLocation>
        <location evidence="1">Cytoplasm</location>
        <location evidence="1">Cytoskeleton</location>
    </subcellularLocation>
</comment>
<dbReference type="GO" id="GO:0000930">
    <property type="term" value="C:gamma-tubulin complex"/>
    <property type="evidence" value="ECO:0000318"/>
    <property type="project" value="GO_Central"/>
</dbReference>
<dbReference type="Pfam" id="PF17681">
    <property type="entry name" value="GCP_N_terminal"/>
    <property type="match status" value="1"/>
</dbReference>
<dbReference type="Pfam" id="PF04130">
    <property type="entry name" value="GCP_C_terminal"/>
    <property type="match status" value="1"/>
</dbReference>
<evidence type="ECO:0000256" key="4">
    <source>
        <dbReference type="ARBA" id="ARBA00022701"/>
    </source>
</evidence>
<feature type="region of interest" description="Disordered" evidence="6">
    <location>
        <begin position="25"/>
        <end position="56"/>
    </location>
</feature>
<keyword evidence="10" id="KW-1185">Reference proteome</keyword>
<dbReference type="Proteomes" id="UP000091857">
    <property type="component" value="Chromosome 4"/>
</dbReference>
<dbReference type="GO" id="GO:0051225">
    <property type="term" value="P:spindle assembly"/>
    <property type="evidence" value="ECO:0000318"/>
    <property type="project" value="GO_Central"/>
</dbReference>
<dbReference type="FunFam" id="1.20.120.1900:FF:000018">
    <property type="entry name" value="Gamma-tubulin complex component 6 isoform A"/>
    <property type="match status" value="1"/>
</dbReference>
<feature type="region of interest" description="Disordered" evidence="6">
    <location>
        <begin position="506"/>
        <end position="528"/>
    </location>
</feature>
<evidence type="ECO:0000256" key="2">
    <source>
        <dbReference type="ARBA" id="ARBA00010337"/>
    </source>
</evidence>
<comment type="similarity">
    <text evidence="2">Belongs to the TUBGCP family.</text>
</comment>
<evidence type="ECO:0000256" key="1">
    <source>
        <dbReference type="ARBA" id="ARBA00004245"/>
    </source>
</evidence>
<evidence type="ECO:0000259" key="7">
    <source>
        <dbReference type="Pfam" id="PF04130"/>
    </source>
</evidence>
<feature type="compositionally biased region" description="Polar residues" evidence="6">
    <location>
        <begin position="25"/>
        <end position="36"/>
    </location>
</feature>
<keyword evidence="5" id="KW-0206">Cytoskeleton</keyword>
<organism evidence="9 10">
    <name type="scientific">Manihot esculenta</name>
    <name type="common">Cassava</name>
    <name type="synonym">Jatropha manihot</name>
    <dbReference type="NCBI Taxonomy" id="3983"/>
    <lineage>
        <taxon>Eukaryota</taxon>
        <taxon>Viridiplantae</taxon>
        <taxon>Streptophyta</taxon>
        <taxon>Embryophyta</taxon>
        <taxon>Tracheophyta</taxon>
        <taxon>Spermatophyta</taxon>
        <taxon>Magnoliopsida</taxon>
        <taxon>eudicotyledons</taxon>
        <taxon>Gunneridae</taxon>
        <taxon>Pentapetalae</taxon>
        <taxon>rosids</taxon>
        <taxon>fabids</taxon>
        <taxon>Malpighiales</taxon>
        <taxon>Euphorbiaceae</taxon>
        <taxon>Crotonoideae</taxon>
        <taxon>Manihoteae</taxon>
        <taxon>Manihot</taxon>
    </lineage>
</organism>
<dbReference type="GO" id="GO:0031122">
    <property type="term" value="P:cytoplasmic microtubule organization"/>
    <property type="evidence" value="ECO:0000318"/>
    <property type="project" value="GO_Central"/>
</dbReference>
<name>A0A2C9VZT2_MANES</name>
<dbReference type="EMBL" id="CM004390">
    <property type="protein sequence ID" value="OAY52066.1"/>
    <property type="molecule type" value="Genomic_DNA"/>
</dbReference>
<keyword evidence="4" id="KW-0493">Microtubule</keyword>
<accession>A0A2C9VZT2</accession>
<dbReference type="PANTHER" id="PTHR19302:SF70">
    <property type="entry name" value="GAMMA-TUBULIN COMPLEX COMPONENT 6"/>
    <property type="match status" value="1"/>
</dbReference>
<dbReference type="InterPro" id="IPR007259">
    <property type="entry name" value="GCP"/>
</dbReference>
<comment type="caution">
    <text evidence="9">The sequence shown here is derived from an EMBL/GenBank/DDBJ whole genome shotgun (WGS) entry which is preliminary data.</text>
</comment>
<dbReference type="GO" id="GO:0005874">
    <property type="term" value="C:microtubule"/>
    <property type="evidence" value="ECO:0007669"/>
    <property type="project" value="UniProtKB-KW"/>
</dbReference>
<evidence type="ECO:0000256" key="6">
    <source>
        <dbReference type="SAM" id="MobiDB-lite"/>
    </source>
</evidence>
<dbReference type="GO" id="GO:0000922">
    <property type="term" value="C:spindle pole"/>
    <property type="evidence" value="ECO:0007669"/>
    <property type="project" value="InterPro"/>
</dbReference>
<dbReference type="STRING" id="3983.A0A2C9VZT2"/>
<dbReference type="InterPro" id="IPR041470">
    <property type="entry name" value="GCP_N"/>
</dbReference>
<feature type="domain" description="Gamma tubulin complex component C-terminal" evidence="7">
    <location>
        <begin position="877"/>
        <end position="1193"/>
    </location>
</feature>
<reference evidence="10" key="1">
    <citation type="journal article" date="2016" name="Nat. Biotechnol.">
        <title>Sequencing wild and cultivated cassava and related species reveals extensive interspecific hybridization and genetic diversity.</title>
        <authorList>
            <person name="Bredeson J.V."/>
            <person name="Lyons J.B."/>
            <person name="Prochnik S.E."/>
            <person name="Wu G.A."/>
            <person name="Ha C.M."/>
            <person name="Edsinger-Gonzales E."/>
            <person name="Grimwood J."/>
            <person name="Schmutz J."/>
            <person name="Rabbi I.Y."/>
            <person name="Egesi C."/>
            <person name="Nauluvula P."/>
            <person name="Lebot V."/>
            <person name="Ndunguru J."/>
            <person name="Mkamilo G."/>
            <person name="Bart R.S."/>
            <person name="Setter T.L."/>
            <person name="Gleadow R.M."/>
            <person name="Kulakow P."/>
            <person name="Ferguson M.E."/>
            <person name="Rounsley S."/>
            <person name="Rokhsar D.S."/>
        </authorList>
    </citation>
    <scope>NUCLEOTIDE SEQUENCE [LARGE SCALE GENOMIC DNA]</scope>
    <source>
        <strain evidence="10">cv. AM560-2</strain>
    </source>
</reference>
<dbReference type="AlphaFoldDB" id="A0A2C9VZT2"/>
<dbReference type="GO" id="GO:0043015">
    <property type="term" value="F:gamma-tubulin binding"/>
    <property type="evidence" value="ECO:0000318"/>
    <property type="project" value="GO_Central"/>
</dbReference>
<feature type="region of interest" description="Disordered" evidence="6">
    <location>
        <begin position="751"/>
        <end position="777"/>
    </location>
</feature>
<dbReference type="InterPro" id="IPR040457">
    <property type="entry name" value="GCP_C"/>
</dbReference>